<keyword evidence="5" id="KW-0677">Repeat</keyword>
<gene>
    <name evidence="10" type="ORF">EDD71_12230</name>
</gene>
<dbReference type="InterPro" id="IPR001041">
    <property type="entry name" value="2Fe-2S_ferredoxin-type"/>
</dbReference>
<feature type="domain" description="4Fe-4S ferredoxin-type" evidence="9">
    <location>
        <begin position="114"/>
        <end position="147"/>
    </location>
</feature>
<dbReference type="PROSITE" id="PS51379">
    <property type="entry name" value="4FE4S_FER_2"/>
    <property type="match status" value="2"/>
</dbReference>
<keyword evidence="6" id="KW-0408">Iron</keyword>
<dbReference type="SUPFAM" id="SSF54862">
    <property type="entry name" value="4Fe-4S ferredoxins"/>
    <property type="match status" value="1"/>
</dbReference>
<evidence type="ECO:0000256" key="6">
    <source>
        <dbReference type="ARBA" id="ARBA00023004"/>
    </source>
</evidence>
<dbReference type="PROSITE" id="PS00198">
    <property type="entry name" value="4FE4S_FER_1"/>
    <property type="match status" value="1"/>
</dbReference>
<accession>A0A4R7KB15</accession>
<comment type="function">
    <text evidence="1">Ferredoxins are iron-sulfur proteins that transfer electrons in a wide variety of metabolic reactions.</text>
</comment>
<dbReference type="EMBL" id="SOAZ01000022">
    <property type="protein sequence ID" value="TDT51060.1"/>
    <property type="molecule type" value="Genomic_DNA"/>
</dbReference>
<dbReference type="InterPro" id="IPR036010">
    <property type="entry name" value="2Fe-2S_ferredoxin-like_sf"/>
</dbReference>
<dbReference type="Gene3D" id="3.10.20.740">
    <property type="match status" value="1"/>
</dbReference>
<evidence type="ECO:0000259" key="9">
    <source>
        <dbReference type="PROSITE" id="PS51379"/>
    </source>
</evidence>
<evidence type="ECO:0000256" key="2">
    <source>
        <dbReference type="ARBA" id="ARBA00013529"/>
    </source>
</evidence>
<name>A0A4R7KB15_9CLOT</name>
<feature type="domain" description="2Fe-2S ferredoxin-type" evidence="8">
    <location>
        <begin position="1"/>
        <end position="79"/>
    </location>
</feature>
<keyword evidence="7" id="KW-0411">Iron-sulfur</keyword>
<dbReference type="FunFam" id="3.30.70.20:FF:000035">
    <property type="entry name" value="Iron hydrogenase 1"/>
    <property type="match status" value="1"/>
</dbReference>
<dbReference type="GO" id="GO:0046872">
    <property type="term" value="F:metal ion binding"/>
    <property type="evidence" value="ECO:0007669"/>
    <property type="project" value="UniProtKB-KW"/>
</dbReference>
<dbReference type="PANTHER" id="PTHR24960:SF84">
    <property type="entry name" value="HYDROGENASE SUBUNIT"/>
    <property type="match status" value="1"/>
</dbReference>
<evidence type="ECO:0000313" key="11">
    <source>
        <dbReference type="Proteomes" id="UP000295325"/>
    </source>
</evidence>
<evidence type="ECO:0000313" key="10">
    <source>
        <dbReference type="EMBL" id="TDT51060.1"/>
    </source>
</evidence>
<dbReference type="Gene3D" id="3.30.70.20">
    <property type="match status" value="1"/>
</dbReference>
<dbReference type="CDD" id="cd00207">
    <property type="entry name" value="fer2"/>
    <property type="match status" value="1"/>
</dbReference>
<evidence type="ECO:0000256" key="1">
    <source>
        <dbReference type="ARBA" id="ARBA00003532"/>
    </source>
</evidence>
<dbReference type="PROSITE" id="PS51085">
    <property type="entry name" value="2FE2S_FER_2"/>
    <property type="match status" value="1"/>
</dbReference>
<sequence length="249" mass="27885">MKVFIDGKPCEAEYGEYILDVAKRNGIHIPTLCHSDALSGIGSCRLCIVEVVEGSRRMVVTSCLYPITREIEVFTSTEKIKKMRKTIIMLLSSRVPQNDYIKRLREEYGVKPTSRFKGDNNEQCILCGLCVKACEAIGTNAIAAVNRGITKKISTPYDEVSEDCIGCGACAQVCPTGAIGMYQEEGKRTIWGRTFELLKCEQCGKYYATREQLKHSIDKLDGKKEMLCDRCKKKAVAASFKTIYEDMNL</sequence>
<feature type="domain" description="4Fe-4S ferredoxin-type" evidence="9">
    <location>
        <begin position="156"/>
        <end position="184"/>
    </location>
</feature>
<evidence type="ECO:0000256" key="3">
    <source>
        <dbReference type="ARBA" id="ARBA00022485"/>
    </source>
</evidence>
<protein>
    <recommendedName>
        <fullName evidence="2">Ferredoxin</fullName>
    </recommendedName>
</protein>
<dbReference type="Pfam" id="PF12838">
    <property type="entry name" value="Fer4_7"/>
    <property type="match status" value="1"/>
</dbReference>
<evidence type="ECO:0000256" key="7">
    <source>
        <dbReference type="ARBA" id="ARBA00023014"/>
    </source>
</evidence>
<dbReference type="InterPro" id="IPR017900">
    <property type="entry name" value="4Fe4S_Fe_S_CS"/>
</dbReference>
<dbReference type="PANTHER" id="PTHR24960">
    <property type="entry name" value="PHOTOSYSTEM I IRON-SULFUR CENTER-RELATED"/>
    <property type="match status" value="1"/>
</dbReference>
<comment type="caution">
    <text evidence="10">The sequence shown here is derived from an EMBL/GenBank/DDBJ whole genome shotgun (WGS) entry which is preliminary data.</text>
</comment>
<keyword evidence="3" id="KW-0004">4Fe-4S</keyword>
<dbReference type="AlphaFoldDB" id="A0A4R7KB15"/>
<organism evidence="10 11">
    <name type="scientific">Fonticella tunisiensis</name>
    <dbReference type="NCBI Taxonomy" id="1096341"/>
    <lineage>
        <taxon>Bacteria</taxon>
        <taxon>Bacillati</taxon>
        <taxon>Bacillota</taxon>
        <taxon>Clostridia</taxon>
        <taxon>Eubacteriales</taxon>
        <taxon>Clostridiaceae</taxon>
        <taxon>Fonticella</taxon>
    </lineage>
</organism>
<reference evidence="10 11" key="1">
    <citation type="submission" date="2019-03" db="EMBL/GenBank/DDBJ databases">
        <title>Genomic Encyclopedia of Type Strains, Phase IV (KMG-IV): sequencing the most valuable type-strain genomes for metagenomic binning, comparative biology and taxonomic classification.</title>
        <authorList>
            <person name="Goeker M."/>
        </authorList>
    </citation>
    <scope>NUCLEOTIDE SEQUENCE [LARGE SCALE GENOMIC DNA]</scope>
    <source>
        <strain evidence="10 11">DSM 24455</strain>
    </source>
</reference>
<dbReference type="RefSeq" id="WP_133628880.1">
    <property type="nucleotide sequence ID" value="NZ_SOAZ01000022.1"/>
</dbReference>
<dbReference type="GO" id="GO:0051539">
    <property type="term" value="F:4 iron, 4 sulfur cluster binding"/>
    <property type="evidence" value="ECO:0007669"/>
    <property type="project" value="UniProtKB-KW"/>
</dbReference>
<keyword evidence="4" id="KW-0479">Metal-binding</keyword>
<dbReference type="Pfam" id="PF13510">
    <property type="entry name" value="Fer2_4"/>
    <property type="match status" value="1"/>
</dbReference>
<dbReference type="OrthoDB" id="9803192at2"/>
<proteinExistence type="predicted"/>
<evidence type="ECO:0000256" key="5">
    <source>
        <dbReference type="ARBA" id="ARBA00022737"/>
    </source>
</evidence>
<dbReference type="SUPFAM" id="SSF54292">
    <property type="entry name" value="2Fe-2S ferredoxin-like"/>
    <property type="match status" value="1"/>
</dbReference>
<dbReference type="InterPro" id="IPR017896">
    <property type="entry name" value="4Fe4S_Fe-S-bd"/>
</dbReference>
<dbReference type="InterPro" id="IPR050157">
    <property type="entry name" value="PSI_iron-sulfur_center"/>
</dbReference>
<dbReference type="Proteomes" id="UP000295325">
    <property type="component" value="Unassembled WGS sequence"/>
</dbReference>
<evidence type="ECO:0000259" key="8">
    <source>
        <dbReference type="PROSITE" id="PS51085"/>
    </source>
</evidence>
<keyword evidence="11" id="KW-1185">Reference proteome</keyword>
<evidence type="ECO:0000256" key="4">
    <source>
        <dbReference type="ARBA" id="ARBA00022723"/>
    </source>
</evidence>